<evidence type="ECO:0000256" key="3">
    <source>
        <dbReference type="ARBA" id="ARBA00022723"/>
    </source>
</evidence>
<dbReference type="InterPro" id="IPR049636">
    <property type="entry name" value="HNF4-like_DBD"/>
</dbReference>
<dbReference type="CDD" id="cd06960">
    <property type="entry name" value="NR_DBD_HNF4A"/>
    <property type="match status" value="1"/>
</dbReference>
<dbReference type="EMBL" id="KI657718">
    <property type="protein sequence ID" value="ETN85459.1"/>
    <property type="molecule type" value="Genomic_DNA"/>
</dbReference>
<dbReference type="GO" id="GO:0000978">
    <property type="term" value="F:RNA polymerase II cis-regulatory region sequence-specific DNA binding"/>
    <property type="evidence" value="ECO:0007669"/>
    <property type="project" value="InterPro"/>
</dbReference>
<evidence type="ECO:0000256" key="1">
    <source>
        <dbReference type="ARBA" id="ARBA00004123"/>
    </source>
</evidence>
<reference evidence="17" key="1">
    <citation type="journal article" date="2014" name="Nat. Genet.">
        <title>Genome of the human hookworm Necator americanus.</title>
        <authorList>
            <person name="Tang Y.T."/>
            <person name="Gao X."/>
            <person name="Rosa B.A."/>
            <person name="Abubucker S."/>
            <person name="Hallsworth-Pepin K."/>
            <person name="Martin J."/>
            <person name="Tyagi R."/>
            <person name="Heizer E."/>
            <person name="Zhang X."/>
            <person name="Bhonagiri-Palsikar V."/>
            <person name="Minx P."/>
            <person name="Warren W.C."/>
            <person name="Wang Q."/>
            <person name="Zhan B."/>
            <person name="Hotez P.J."/>
            <person name="Sternberg P.W."/>
            <person name="Dougall A."/>
            <person name="Gaze S.T."/>
            <person name="Mulvenna J."/>
            <person name="Sotillo J."/>
            <person name="Ranganathan S."/>
            <person name="Rabelo E.M."/>
            <person name="Wilson R.K."/>
            <person name="Felgner P.L."/>
            <person name="Bethony J."/>
            <person name="Hawdon J.M."/>
            <person name="Gasser R.B."/>
            <person name="Loukas A."/>
            <person name="Mitreva M."/>
        </authorList>
    </citation>
    <scope>NUCLEOTIDE SEQUENCE [LARGE SCALE GENOMIC DNA]</scope>
</reference>
<dbReference type="Pfam" id="PF00104">
    <property type="entry name" value="Hormone_recep"/>
    <property type="match status" value="1"/>
</dbReference>
<evidence type="ECO:0000256" key="5">
    <source>
        <dbReference type="ARBA" id="ARBA00022833"/>
    </source>
</evidence>
<comment type="similarity">
    <text evidence="2 12">Belongs to the nuclear hormone receptor family.</text>
</comment>
<evidence type="ECO:0000256" key="6">
    <source>
        <dbReference type="ARBA" id="ARBA00023015"/>
    </source>
</evidence>
<dbReference type="GO" id="GO:0005634">
    <property type="term" value="C:nucleus"/>
    <property type="evidence" value="ECO:0007669"/>
    <property type="project" value="UniProtKB-SubCell"/>
</dbReference>
<keyword evidence="7 12" id="KW-0238">DNA-binding</keyword>
<dbReference type="PRINTS" id="PR00047">
    <property type="entry name" value="STROIDFINGER"/>
</dbReference>
<dbReference type="PROSITE" id="PS00031">
    <property type="entry name" value="NUCLEAR_REC_DBD_1"/>
    <property type="match status" value="1"/>
</dbReference>
<evidence type="ECO:0000313" key="17">
    <source>
        <dbReference type="Proteomes" id="UP000053676"/>
    </source>
</evidence>
<dbReference type="Proteomes" id="UP000053676">
    <property type="component" value="Unassembled WGS sequence"/>
</dbReference>
<keyword evidence="8 12" id="KW-0804">Transcription</keyword>
<evidence type="ECO:0000256" key="4">
    <source>
        <dbReference type="ARBA" id="ARBA00022771"/>
    </source>
</evidence>
<keyword evidence="6 12" id="KW-0805">Transcription regulation</keyword>
<feature type="non-terminal residue" evidence="16">
    <location>
        <position position="1"/>
    </location>
</feature>
<keyword evidence="5 12" id="KW-0862">Zinc</keyword>
<dbReference type="InterPro" id="IPR013088">
    <property type="entry name" value="Znf_NHR/GATA"/>
</dbReference>
<dbReference type="PRINTS" id="PR00398">
    <property type="entry name" value="STRDHORMONER"/>
</dbReference>
<evidence type="ECO:0000256" key="11">
    <source>
        <dbReference type="ARBA" id="ARBA00037512"/>
    </source>
</evidence>
<feature type="domain" description="Nuclear receptor" evidence="14">
    <location>
        <begin position="63"/>
        <end position="138"/>
    </location>
</feature>
<comment type="function">
    <text evidence="11">Orphan nuclear receptor.</text>
</comment>
<keyword evidence="17" id="KW-1185">Reference proteome</keyword>
<keyword evidence="3 12" id="KW-0479">Metal-binding</keyword>
<feature type="domain" description="NR LBD" evidence="15">
    <location>
        <begin position="175"/>
        <end position="443"/>
    </location>
</feature>
<dbReference type="SMART" id="SM00430">
    <property type="entry name" value="HOLI"/>
    <property type="match status" value="1"/>
</dbReference>
<organism evidence="16 17">
    <name type="scientific">Necator americanus</name>
    <name type="common">Human hookworm</name>
    <dbReference type="NCBI Taxonomy" id="51031"/>
    <lineage>
        <taxon>Eukaryota</taxon>
        <taxon>Metazoa</taxon>
        <taxon>Ecdysozoa</taxon>
        <taxon>Nematoda</taxon>
        <taxon>Chromadorea</taxon>
        <taxon>Rhabditida</taxon>
        <taxon>Rhabditina</taxon>
        <taxon>Rhabditomorpha</taxon>
        <taxon>Strongyloidea</taxon>
        <taxon>Ancylostomatidae</taxon>
        <taxon>Bunostominae</taxon>
        <taxon>Necator</taxon>
    </lineage>
</organism>
<dbReference type="GO" id="GO:0008270">
    <property type="term" value="F:zinc ion binding"/>
    <property type="evidence" value="ECO:0007669"/>
    <property type="project" value="UniProtKB-KW"/>
</dbReference>
<dbReference type="InterPro" id="IPR052496">
    <property type="entry name" value="Orphan_Nuclear_Rcpt"/>
</dbReference>
<dbReference type="Gene3D" id="3.30.50.10">
    <property type="entry name" value="Erythroid Transcription Factor GATA-1, subunit A"/>
    <property type="match status" value="1"/>
</dbReference>
<dbReference type="SUPFAM" id="SSF48508">
    <property type="entry name" value="Nuclear receptor ligand-binding domain"/>
    <property type="match status" value="1"/>
</dbReference>
<proteinExistence type="inferred from homology"/>
<accession>W2TUY9</accession>
<evidence type="ECO:0000259" key="15">
    <source>
        <dbReference type="PROSITE" id="PS51843"/>
    </source>
</evidence>
<dbReference type="AlphaFoldDB" id="W2TUY9"/>
<feature type="compositionally biased region" description="Basic and acidic residues" evidence="13">
    <location>
        <begin position="490"/>
        <end position="501"/>
    </location>
</feature>
<evidence type="ECO:0000256" key="7">
    <source>
        <dbReference type="ARBA" id="ARBA00023125"/>
    </source>
</evidence>
<dbReference type="Pfam" id="PF00105">
    <property type="entry name" value="zf-C4"/>
    <property type="match status" value="1"/>
</dbReference>
<keyword evidence="10 12" id="KW-0539">Nucleus</keyword>
<evidence type="ECO:0000256" key="2">
    <source>
        <dbReference type="ARBA" id="ARBA00005993"/>
    </source>
</evidence>
<dbReference type="SUPFAM" id="SSF57716">
    <property type="entry name" value="Glucocorticoid receptor-like (DNA-binding domain)"/>
    <property type="match status" value="1"/>
</dbReference>
<dbReference type="Gene3D" id="1.10.565.10">
    <property type="entry name" value="Retinoid X Receptor"/>
    <property type="match status" value="1"/>
</dbReference>
<protein>
    <submittedName>
        <fullName evidence="16">Ligand-binding domain of nuclear hormone receptor</fullName>
    </submittedName>
</protein>
<dbReference type="OrthoDB" id="5838084at2759"/>
<evidence type="ECO:0000256" key="8">
    <source>
        <dbReference type="ARBA" id="ARBA00023163"/>
    </source>
</evidence>
<feature type="region of interest" description="Disordered" evidence="13">
    <location>
        <begin position="555"/>
        <end position="586"/>
    </location>
</feature>
<evidence type="ECO:0000313" key="16">
    <source>
        <dbReference type="EMBL" id="ETN85459.1"/>
    </source>
</evidence>
<gene>
    <name evidence="16" type="ORF">NECAME_16756</name>
</gene>
<dbReference type="OMA" id="EGMNPAF"/>
<keyword evidence="4 12" id="KW-0863">Zinc-finger</keyword>
<dbReference type="InterPro" id="IPR001628">
    <property type="entry name" value="Znf_hrmn_rcpt"/>
</dbReference>
<comment type="subcellular location">
    <subcellularLocation>
        <location evidence="1 12">Nucleus</location>
    </subcellularLocation>
</comment>
<dbReference type="PROSITE" id="PS51030">
    <property type="entry name" value="NUCLEAR_REC_DBD_2"/>
    <property type="match status" value="1"/>
</dbReference>
<evidence type="ECO:0000259" key="14">
    <source>
        <dbReference type="PROSITE" id="PS51030"/>
    </source>
</evidence>
<evidence type="ECO:0000256" key="12">
    <source>
        <dbReference type="RuleBase" id="RU004334"/>
    </source>
</evidence>
<evidence type="ECO:0000256" key="10">
    <source>
        <dbReference type="ARBA" id="ARBA00023242"/>
    </source>
</evidence>
<dbReference type="InterPro" id="IPR000536">
    <property type="entry name" value="Nucl_hrmn_rcpt_lig-bd"/>
</dbReference>
<evidence type="ECO:0000256" key="13">
    <source>
        <dbReference type="SAM" id="MobiDB-lite"/>
    </source>
</evidence>
<dbReference type="InterPro" id="IPR035500">
    <property type="entry name" value="NHR-like_dom_sf"/>
</dbReference>
<evidence type="ECO:0000256" key="9">
    <source>
        <dbReference type="ARBA" id="ARBA00023170"/>
    </source>
</evidence>
<feature type="compositionally biased region" description="Low complexity" evidence="13">
    <location>
        <begin position="558"/>
        <end position="569"/>
    </location>
</feature>
<name>W2TUY9_NECAM</name>
<dbReference type="InterPro" id="IPR001723">
    <property type="entry name" value="Nuclear_hrmn_rcpt"/>
</dbReference>
<dbReference type="GO" id="GO:0003700">
    <property type="term" value="F:DNA-binding transcription factor activity"/>
    <property type="evidence" value="ECO:0007669"/>
    <property type="project" value="InterPro"/>
</dbReference>
<dbReference type="PANTHER" id="PTHR47519">
    <property type="entry name" value="NUCLEAR HORMONE RECEPTOR FAMILY MEMBER NHR-31-RELATED"/>
    <property type="match status" value="1"/>
</dbReference>
<dbReference type="SMART" id="SM00399">
    <property type="entry name" value="ZnF_C4"/>
    <property type="match status" value="1"/>
</dbReference>
<dbReference type="KEGG" id="nai:NECAME_16756"/>
<keyword evidence="9 12" id="KW-0675">Receptor</keyword>
<dbReference type="PANTHER" id="PTHR47519:SF3">
    <property type="entry name" value="NUCLEAR HORMONE RECEPTOR FAMILY MEMBER NHR-5"/>
    <property type="match status" value="1"/>
</dbReference>
<dbReference type="FunFam" id="3.30.50.10:FF:000030">
    <property type="entry name" value="Nuclear Hormone Receptor family"/>
    <property type="match status" value="1"/>
</dbReference>
<feature type="region of interest" description="Disordered" evidence="13">
    <location>
        <begin position="481"/>
        <end position="501"/>
    </location>
</feature>
<sequence length="667" mass="74426">KNDIAFLTTSNIYRLLPALAQRGCQAVASTSSVESCMDEPKTVVIDDEIPDSEDDDGQGSSAGEVCGVCGAEKAAMHYGAIACVGCKGFFRRALMKADQLECQANGNCPIRVDLRTQCRSCRFQKCLEAGMKPEACRPNRDYTGKQRKKTLTKESTECLPQPKNKGDWMKKLTVEMRTLLMNLLNIEAKVMKGDTNMDASQLYPLGLNTIREIIDDPSKLKGKRSEMRYEPFRMAKNNELSSVAYRRLIAAIDWVEHLAPLMGGLDVEDKIALVKNAFAPLMVFKFASRTAEVAKDENILCLCNFAYVPRNISQAFSDSYHLGNGLVGRALDELVRPYRAYGMREEEIVCVSAMIVLNPLARDLSPEAFEKILEMRNKIEDTLYMIVKEARSSQQPAICFGHILLSLPIVTVLANTMCENLQFAQVFSNTGEIPLLTDLFGAAVDKLFDLPFDFSATQSDLSEVRREGCFPVEPFSEEENAKEMGSLSIGKEKSPKTMCDKETQTEHVAFVSKVRMKRPYFMTNPVDDEPQHFKLLQPPGNYTLTEMFDDLRCIGQDSPLSHGSPSTSSQQATMPPPLVSSSQTNGCAEYPPQLFPQTPTYANNYVFPSTASNGHYLLTRTYSNPATLSTSPSTYQQVSQPISSHFTPYSCPQQLPQYPNNWRDYNV</sequence>
<dbReference type="PROSITE" id="PS51843">
    <property type="entry name" value="NR_LBD"/>
    <property type="match status" value="1"/>
</dbReference>